<accession>A0ABS8RHG8</accession>
<dbReference type="Pfam" id="PF20167">
    <property type="entry name" value="Transposase_32"/>
    <property type="match status" value="1"/>
</dbReference>
<organism evidence="2 3">
    <name type="scientific">Datura stramonium</name>
    <name type="common">Jimsonweed</name>
    <name type="synonym">Common thornapple</name>
    <dbReference type="NCBI Taxonomy" id="4076"/>
    <lineage>
        <taxon>Eukaryota</taxon>
        <taxon>Viridiplantae</taxon>
        <taxon>Streptophyta</taxon>
        <taxon>Embryophyta</taxon>
        <taxon>Tracheophyta</taxon>
        <taxon>Spermatophyta</taxon>
        <taxon>Magnoliopsida</taxon>
        <taxon>eudicotyledons</taxon>
        <taxon>Gunneridae</taxon>
        <taxon>Pentapetalae</taxon>
        <taxon>asterids</taxon>
        <taxon>lamiids</taxon>
        <taxon>Solanales</taxon>
        <taxon>Solanaceae</taxon>
        <taxon>Solanoideae</taxon>
        <taxon>Datureae</taxon>
        <taxon>Datura</taxon>
    </lineage>
</organism>
<dbReference type="EMBL" id="JACEIK010000010">
    <property type="protein sequence ID" value="MCD7446275.1"/>
    <property type="molecule type" value="Genomic_DNA"/>
</dbReference>
<dbReference type="InterPro" id="IPR046796">
    <property type="entry name" value="Transposase_32_dom"/>
</dbReference>
<comment type="caution">
    <text evidence="2">The sequence shown here is derived from an EMBL/GenBank/DDBJ whole genome shotgun (WGS) entry which is preliminary data.</text>
</comment>
<protein>
    <recommendedName>
        <fullName evidence="1">Putative plant transposon protein domain-containing protein</fullName>
    </recommendedName>
</protein>
<dbReference type="Proteomes" id="UP000823775">
    <property type="component" value="Unassembled WGS sequence"/>
</dbReference>
<keyword evidence="3" id="KW-1185">Reference proteome</keyword>
<sequence length="276" mass="31456">MSTNHHSHTGQALVPTNTPQERFGLKGMEDFYRTFKEKCVIHAKAKFDVESFKTKIKYKANQFQWVAHVIALGKPQWAVSKGLIHRRDLKFDARMWLDLVCSRFMPSRNTSEVPIEVVILFAFIMKHVHINMGEIIADQFRRKAKQQATTFPFPSLVSRLCLRAECPLWHSLDKTIQVHGVITLDTKTNKEAPMIKRERYVGHMTPPSPLASSHIAKAPTNASSSQISLPPDLLNISQREKMHENHLVRLAKAIPSMIQSALKKALQPAKDKLTHL</sequence>
<evidence type="ECO:0000313" key="2">
    <source>
        <dbReference type="EMBL" id="MCD7446275.1"/>
    </source>
</evidence>
<evidence type="ECO:0000313" key="3">
    <source>
        <dbReference type="Proteomes" id="UP000823775"/>
    </source>
</evidence>
<reference evidence="2 3" key="1">
    <citation type="journal article" date="2021" name="BMC Genomics">
        <title>Datura genome reveals duplications of psychoactive alkaloid biosynthetic genes and high mutation rate following tissue culture.</title>
        <authorList>
            <person name="Rajewski A."/>
            <person name="Carter-House D."/>
            <person name="Stajich J."/>
            <person name="Litt A."/>
        </authorList>
    </citation>
    <scope>NUCLEOTIDE SEQUENCE [LARGE SCALE GENOMIC DNA]</scope>
    <source>
        <strain evidence="2">AR-01</strain>
    </source>
</reference>
<gene>
    <name evidence="2" type="ORF">HAX54_000085</name>
</gene>
<feature type="domain" description="Putative plant transposon protein" evidence="1">
    <location>
        <begin position="58"/>
        <end position="167"/>
    </location>
</feature>
<proteinExistence type="predicted"/>
<evidence type="ECO:0000259" key="1">
    <source>
        <dbReference type="Pfam" id="PF20167"/>
    </source>
</evidence>
<name>A0ABS8RHG8_DATST</name>